<keyword evidence="3" id="KW-1185">Reference proteome</keyword>
<sequence>MSKFFLDVSEMVVKEFHTAILIKEMGISRLMIHSQQIEEDNVKESSREAKMEKTGDVDFSHSRSDGYGRSRAWHTGTLGETKAIRRLG</sequence>
<accession>M1DBJ8</accession>
<feature type="compositionally biased region" description="Basic and acidic residues" evidence="1">
    <location>
        <begin position="40"/>
        <end position="68"/>
    </location>
</feature>
<name>M1DBJ8_SOLTU</name>
<dbReference type="PaxDb" id="4113-PGSC0003DMT400086353"/>
<evidence type="ECO:0000313" key="3">
    <source>
        <dbReference type="Proteomes" id="UP000011115"/>
    </source>
</evidence>
<evidence type="ECO:0000313" key="2">
    <source>
        <dbReference type="EnsemblPlants" id="PGSC0003DMT400086353"/>
    </source>
</evidence>
<dbReference type="HOGENOM" id="CLU_2473338_0_0_1"/>
<dbReference type="Proteomes" id="UP000011115">
    <property type="component" value="Unassembled WGS sequence"/>
</dbReference>
<evidence type="ECO:0000256" key="1">
    <source>
        <dbReference type="SAM" id="MobiDB-lite"/>
    </source>
</evidence>
<proteinExistence type="predicted"/>
<dbReference type="EnsemblPlants" id="PGSC0003DMT400086353">
    <property type="protein sequence ID" value="PGSC0003DMT400086353"/>
    <property type="gene ID" value="PGSC0003DMG400035924"/>
</dbReference>
<organism evidence="2 3">
    <name type="scientific">Solanum tuberosum</name>
    <name type="common">Potato</name>
    <dbReference type="NCBI Taxonomy" id="4113"/>
    <lineage>
        <taxon>Eukaryota</taxon>
        <taxon>Viridiplantae</taxon>
        <taxon>Streptophyta</taxon>
        <taxon>Embryophyta</taxon>
        <taxon>Tracheophyta</taxon>
        <taxon>Spermatophyta</taxon>
        <taxon>Magnoliopsida</taxon>
        <taxon>eudicotyledons</taxon>
        <taxon>Gunneridae</taxon>
        <taxon>Pentapetalae</taxon>
        <taxon>asterids</taxon>
        <taxon>lamiids</taxon>
        <taxon>Solanales</taxon>
        <taxon>Solanaceae</taxon>
        <taxon>Solanoideae</taxon>
        <taxon>Solaneae</taxon>
        <taxon>Solanum</taxon>
    </lineage>
</organism>
<protein>
    <submittedName>
        <fullName evidence="2">Uncharacterized protein</fullName>
    </submittedName>
</protein>
<feature type="region of interest" description="Disordered" evidence="1">
    <location>
        <begin position="39"/>
        <end position="73"/>
    </location>
</feature>
<dbReference type="AlphaFoldDB" id="M1DBJ8"/>
<reference evidence="2" key="2">
    <citation type="submission" date="2015-06" db="UniProtKB">
        <authorList>
            <consortium name="EnsemblPlants"/>
        </authorList>
    </citation>
    <scope>IDENTIFICATION</scope>
    <source>
        <strain evidence="2">DM1-3 516 R44</strain>
    </source>
</reference>
<reference evidence="3" key="1">
    <citation type="journal article" date="2011" name="Nature">
        <title>Genome sequence and analysis of the tuber crop potato.</title>
        <authorList>
            <consortium name="The Potato Genome Sequencing Consortium"/>
        </authorList>
    </citation>
    <scope>NUCLEOTIDE SEQUENCE [LARGE SCALE GENOMIC DNA]</scope>
    <source>
        <strain evidence="3">cv. DM1-3 516 R44</strain>
    </source>
</reference>
<dbReference type="InParanoid" id="M1DBJ8"/>
<dbReference type="Gramene" id="PGSC0003DMT400086353">
    <property type="protein sequence ID" value="PGSC0003DMT400086353"/>
    <property type="gene ID" value="PGSC0003DMG400035924"/>
</dbReference>